<dbReference type="SMART" id="SM00965">
    <property type="entry name" value="STN"/>
    <property type="match status" value="1"/>
</dbReference>
<dbReference type="Gene3D" id="3.55.50.30">
    <property type="match status" value="1"/>
</dbReference>
<dbReference type="InterPro" id="IPR012910">
    <property type="entry name" value="Plug_dom"/>
</dbReference>
<evidence type="ECO:0000313" key="17">
    <source>
        <dbReference type="Proteomes" id="UP000527143"/>
    </source>
</evidence>
<keyword evidence="2 12" id="KW-0813">Transport</keyword>
<evidence type="ECO:0000256" key="12">
    <source>
        <dbReference type="PROSITE-ProRule" id="PRU01360"/>
    </source>
</evidence>
<keyword evidence="11 12" id="KW-0998">Cell outer membrane</keyword>
<evidence type="ECO:0000256" key="2">
    <source>
        <dbReference type="ARBA" id="ARBA00022448"/>
    </source>
</evidence>
<dbReference type="InterPro" id="IPR000531">
    <property type="entry name" value="Beta-barrel_TonB"/>
</dbReference>
<dbReference type="PROSITE" id="PS52016">
    <property type="entry name" value="TONB_DEPENDENT_REC_3"/>
    <property type="match status" value="1"/>
</dbReference>
<keyword evidence="17" id="KW-1185">Reference proteome</keyword>
<evidence type="ECO:0000256" key="8">
    <source>
        <dbReference type="ARBA" id="ARBA00023065"/>
    </source>
</evidence>
<dbReference type="GO" id="GO:0009279">
    <property type="term" value="C:cell outer membrane"/>
    <property type="evidence" value="ECO:0007669"/>
    <property type="project" value="UniProtKB-SubCell"/>
</dbReference>
<dbReference type="AlphaFoldDB" id="A0A840YST6"/>
<keyword evidence="4" id="KW-0410">Iron transport</keyword>
<evidence type="ECO:0000256" key="11">
    <source>
        <dbReference type="ARBA" id="ARBA00023237"/>
    </source>
</evidence>
<dbReference type="InterPro" id="IPR011662">
    <property type="entry name" value="Secretin/TonB_short_N"/>
</dbReference>
<evidence type="ECO:0000256" key="14">
    <source>
        <dbReference type="SAM" id="MobiDB-lite"/>
    </source>
</evidence>
<comment type="subcellular location">
    <subcellularLocation>
        <location evidence="1 12">Cell outer membrane</location>
        <topology evidence="1 12">Multi-pass membrane protein</topology>
    </subcellularLocation>
</comment>
<keyword evidence="6" id="KW-0732">Signal</keyword>
<keyword evidence="10 12" id="KW-0472">Membrane</keyword>
<dbReference type="GO" id="GO:0015344">
    <property type="term" value="F:siderophore uptake transmembrane transporter activity"/>
    <property type="evidence" value="ECO:0007669"/>
    <property type="project" value="TreeGrafter"/>
</dbReference>
<evidence type="ECO:0000256" key="3">
    <source>
        <dbReference type="ARBA" id="ARBA00022452"/>
    </source>
</evidence>
<proteinExistence type="inferred from homology"/>
<evidence type="ECO:0000256" key="4">
    <source>
        <dbReference type="ARBA" id="ARBA00022496"/>
    </source>
</evidence>
<keyword evidence="5 12" id="KW-0812">Transmembrane</keyword>
<evidence type="ECO:0000256" key="5">
    <source>
        <dbReference type="ARBA" id="ARBA00022692"/>
    </source>
</evidence>
<keyword evidence="7" id="KW-0408">Iron</keyword>
<dbReference type="InterPro" id="IPR037066">
    <property type="entry name" value="Plug_dom_sf"/>
</dbReference>
<dbReference type="Gene3D" id="2.40.170.20">
    <property type="entry name" value="TonB-dependent receptor, beta-barrel domain"/>
    <property type="match status" value="1"/>
</dbReference>
<accession>A0A840YST6</accession>
<dbReference type="Pfam" id="PF00593">
    <property type="entry name" value="TonB_dep_Rec_b-barrel"/>
    <property type="match status" value="1"/>
</dbReference>
<gene>
    <name evidence="16" type="ORF">FHT02_003982</name>
</gene>
<keyword evidence="3 12" id="KW-1134">Transmembrane beta strand</keyword>
<feature type="domain" description="Secretin/TonB short N-terminal" evidence="15">
    <location>
        <begin position="34"/>
        <end position="84"/>
    </location>
</feature>
<dbReference type="Gene3D" id="2.170.130.10">
    <property type="entry name" value="TonB-dependent receptor, plug domain"/>
    <property type="match status" value="1"/>
</dbReference>
<evidence type="ECO:0000256" key="1">
    <source>
        <dbReference type="ARBA" id="ARBA00004571"/>
    </source>
</evidence>
<dbReference type="InterPro" id="IPR036942">
    <property type="entry name" value="Beta-barrel_TonB_sf"/>
</dbReference>
<dbReference type="PANTHER" id="PTHR32552">
    <property type="entry name" value="FERRICHROME IRON RECEPTOR-RELATED"/>
    <property type="match status" value="1"/>
</dbReference>
<evidence type="ECO:0000259" key="15">
    <source>
        <dbReference type="SMART" id="SM00965"/>
    </source>
</evidence>
<name>A0A840YST6_9SPHN</name>
<dbReference type="EMBL" id="JACIJF010000024">
    <property type="protein sequence ID" value="MBB5712722.1"/>
    <property type="molecule type" value="Genomic_DNA"/>
</dbReference>
<feature type="region of interest" description="Disordered" evidence="14">
    <location>
        <begin position="89"/>
        <end position="122"/>
    </location>
</feature>
<evidence type="ECO:0000256" key="7">
    <source>
        <dbReference type="ARBA" id="ARBA00023004"/>
    </source>
</evidence>
<protein>
    <submittedName>
        <fullName evidence="16">Outer membrane receptor protein involved in Fe transport</fullName>
    </submittedName>
</protein>
<keyword evidence="9 13" id="KW-0798">TonB box</keyword>
<evidence type="ECO:0000256" key="6">
    <source>
        <dbReference type="ARBA" id="ARBA00022729"/>
    </source>
</evidence>
<dbReference type="Pfam" id="PF07715">
    <property type="entry name" value="Plug"/>
    <property type="match status" value="1"/>
</dbReference>
<comment type="similarity">
    <text evidence="12 13">Belongs to the TonB-dependent receptor family.</text>
</comment>
<organism evidence="16 17">
    <name type="scientific">Sphingomonas xinjiangensis</name>
    <dbReference type="NCBI Taxonomy" id="643568"/>
    <lineage>
        <taxon>Bacteria</taxon>
        <taxon>Pseudomonadati</taxon>
        <taxon>Pseudomonadota</taxon>
        <taxon>Alphaproteobacteria</taxon>
        <taxon>Sphingomonadales</taxon>
        <taxon>Sphingomonadaceae</taxon>
        <taxon>Sphingomonas</taxon>
    </lineage>
</organism>
<keyword evidence="8" id="KW-0406">Ion transport</keyword>
<dbReference type="PANTHER" id="PTHR32552:SF89">
    <property type="entry name" value="CATECHOLATE SIDEROPHORE RECEPTOR FIU"/>
    <property type="match status" value="1"/>
</dbReference>
<evidence type="ECO:0000256" key="13">
    <source>
        <dbReference type="RuleBase" id="RU003357"/>
    </source>
</evidence>
<dbReference type="SUPFAM" id="SSF56935">
    <property type="entry name" value="Porins"/>
    <property type="match status" value="1"/>
</dbReference>
<keyword evidence="16" id="KW-0675">Receptor</keyword>
<dbReference type="Proteomes" id="UP000527143">
    <property type="component" value="Unassembled WGS sequence"/>
</dbReference>
<reference evidence="16 17" key="1">
    <citation type="submission" date="2020-08" db="EMBL/GenBank/DDBJ databases">
        <title>Genomic Encyclopedia of Type Strains, Phase IV (KMG-IV): sequencing the most valuable type-strain genomes for metagenomic binning, comparative biology and taxonomic classification.</title>
        <authorList>
            <person name="Goeker M."/>
        </authorList>
    </citation>
    <scope>NUCLEOTIDE SEQUENCE [LARGE SCALE GENOMIC DNA]</scope>
    <source>
        <strain evidence="16 17">DSM 26736</strain>
    </source>
</reference>
<dbReference type="InterPro" id="IPR039426">
    <property type="entry name" value="TonB-dep_rcpt-like"/>
</dbReference>
<evidence type="ECO:0000256" key="10">
    <source>
        <dbReference type="ARBA" id="ARBA00023136"/>
    </source>
</evidence>
<sequence>MSVSAPALAQRIAFNVPERPAVAGIPQFAHQAGIQIVSPAGLAGLKTHAVIGHFTVEEGLRRLLRSTGLHLVARNGNILSLALSPRVSRQSATKPKPAKPARSRSSFVAAEVSASPPEPDTDIIVTGTVSPERRLDAGLAVTTVSLDRIHELAPNNTADLLKLAPGIWAETTGGATGANIFVRGFPTTGDAPFLTVQLDGAPIYPPTELAFSENTTLFRIDDMIDRVEILRGGTSPIFSNGQPGAVMNFVQRTGTPDLQGGLRLTTTDYGTHRADGYLTGPLARDTTFAFGGFYRTSDGLRNTQFLADRGGQASANVTHEFANGKITAYVRYTRDHNAFYTGAPLIANADGSFGALPGFDPLRDTLIGRDTQHLSIETGPREFRAVDLDEGRGVDLLFAGTSFDWSVGHVRVTNRLNVTKGDANTIGLFTGPVPETLGQYIIDTVARANANGRTIAAAGPASSGQGVIAATGVAIPADRYVLTAGLWSVRESIAAVTNELRVSTTINSGHQLTGGFYLSHYQTGDRRILGNNLLLLAEPNAQRIDVRLDNGVQATRDGFVSAATSQIVGRSKSTNMALFLDDDWAVSERTSLDVGVRLEHQMLRGEVRDVLPNVDFDDDPLTLYNNNGALLLASSRTLGDDAERLSWAAGLVHRLVPGKVTLHARLNHGSNLQSFDKLRIGGQRTQSADVLEAGVDVGVGPIRGSANVFLNRFDGLQFTRLLANADGSVGSILLAGGARAYGLELETTISPTPRWSVELQGTFQDGRYRGFGGNNGNRVVRQPNIHLAVAPVYTTRIASAPLRVRATFTFVGRRFSDVENLQRLPSYSTVDLSLHAGSDRGFYGDVVVQNLCNAFGLTEGNTRVIGAVLSSGPIVARPLFARNFSASIGYRF</sequence>
<comment type="caution">
    <text evidence="16">The sequence shown here is derived from an EMBL/GenBank/DDBJ whole genome shotgun (WGS) entry which is preliminary data.</text>
</comment>
<dbReference type="RefSeq" id="WP_184091458.1">
    <property type="nucleotide sequence ID" value="NZ_JACIJF010000024.1"/>
</dbReference>
<evidence type="ECO:0000313" key="16">
    <source>
        <dbReference type="EMBL" id="MBB5712722.1"/>
    </source>
</evidence>
<evidence type="ECO:0000256" key="9">
    <source>
        <dbReference type="ARBA" id="ARBA00023077"/>
    </source>
</evidence>